<dbReference type="EMBL" id="GBYX01476758">
    <property type="protein sequence ID" value="JAO04919.1"/>
    <property type="molecule type" value="Transcribed_RNA"/>
</dbReference>
<gene>
    <name evidence="2" type="primary">FTSH</name>
</gene>
<organism evidence="2">
    <name type="scientific">Poeciliopsis prolifica</name>
    <name type="common">blackstripe livebearer</name>
    <dbReference type="NCBI Taxonomy" id="188132"/>
    <lineage>
        <taxon>Eukaryota</taxon>
        <taxon>Metazoa</taxon>
        <taxon>Chordata</taxon>
        <taxon>Craniata</taxon>
        <taxon>Vertebrata</taxon>
        <taxon>Euteleostomi</taxon>
        <taxon>Actinopterygii</taxon>
        <taxon>Neopterygii</taxon>
        <taxon>Teleostei</taxon>
        <taxon>Neoteleostei</taxon>
        <taxon>Acanthomorphata</taxon>
        <taxon>Ovalentaria</taxon>
        <taxon>Atherinomorphae</taxon>
        <taxon>Cyprinodontiformes</taxon>
        <taxon>Poeciliidae</taxon>
        <taxon>Poeciliinae</taxon>
        <taxon>Poeciliopsis</taxon>
    </lineage>
</organism>
<protein>
    <submittedName>
        <fullName evidence="2">FTSH</fullName>
    </submittedName>
</protein>
<reference evidence="2" key="1">
    <citation type="submission" date="2014-12" db="EMBL/GenBank/DDBJ databases">
        <title>Parallel Evolution in Life History Adaptation Evident in the Tissue-Specific Poeciliopsis prolifica transcriptome.</title>
        <authorList>
            <person name="Jue N.K."/>
            <person name="Foley R.J."/>
            <person name="Obergfell C."/>
            <person name="Reznick D.N."/>
            <person name="O'Neill R.J."/>
            <person name="O'Neill M.J."/>
        </authorList>
    </citation>
    <scope>NUCLEOTIDE SEQUENCE</scope>
</reference>
<proteinExistence type="predicted"/>
<dbReference type="Gene3D" id="1.20.58.760">
    <property type="entry name" value="Peptidase M41"/>
    <property type="match status" value="1"/>
</dbReference>
<feature type="non-terminal residue" evidence="2">
    <location>
        <position position="149"/>
    </location>
</feature>
<evidence type="ECO:0000313" key="2">
    <source>
        <dbReference type="EMBL" id="JAO04919.1"/>
    </source>
</evidence>
<feature type="region of interest" description="Disordered" evidence="1">
    <location>
        <begin position="54"/>
        <end position="82"/>
    </location>
</feature>
<sequence>DDHPARSCAGHGDAPAGARQLQLPSRQDVREPRRGDGWACRRRDHLWLRQSVERRERRHPVRYGSRPRHGHQMGHVGQGRPSRICPARRRKLPRLFVEPAVRMSNATAQLIDDEIKSIVEGGLTRAKQLLTDHVDQLHLLAVRCSNMRR</sequence>
<dbReference type="GO" id="GO:0006508">
    <property type="term" value="P:proteolysis"/>
    <property type="evidence" value="ECO:0007669"/>
    <property type="project" value="InterPro"/>
</dbReference>
<evidence type="ECO:0000256" key="1">
    <source>
        <dbReference type="SAM" id="MobiDB-lite"/>
    </source>
</evidence>
<feature type="compositionally biased region" description="Basic residues" evidence="1">
    <location>
        <begin position="56"/>
        <end position="72"/>
    </location>
</feature>
<dbReference type="InterPro" id="IPR037219">
    <property type="entry name" value="Peptidase_M41-like"/>
</dbReference>
<dbReference type="GO" id="GO:0004222">
    <property type="term" value="F:metalloendopeptidase activity"/>
    <property type="evidence" value="ECO:0007669"/>
    <property type="project" value="InterPro"/>
</dbReference>
<feature type="region of interest" description="Disordered" evidence="1">
    <location>
        <begin position="1"/>
        <end position="35"/>
    </location>
</feature>
<dbReference type="AlphaFoldDB" id="A0A0S7EIJ2"/>
<dbReference type="GO" id="GO:0004176">
    <property type="term" value="F:ATP-dependent peptidase activity"/>
    <property type="evidence" value="ECO:0007669"/>
    <property type="project" value="InterPro"/>
</dbReference>
<name>A0A0S7EIJ2_9TELE</name>
<accession>A0A0S7EIJ2</accession>
<dbReference type="SUPFAM" id="SSF140990">
    <property type="entry name" value="FtsH protease domain-like"/>
    <property type="match status" value="1"/>
</dbReference>
<dbReference type="GO" id="GO:0005524">
    <property type="term" value="F:ATP binding"/>
    <property type="evidence" value="ECO:0007669"/>
    <property type="project" value="InterPro"/>
</dbReference>
<feature type="non-terminal residue" evidence="2">
    <location>
        <position position="1"/>
    </location>
</feature>